<dbReference type="Pfam" id="PF06114">
    <property type="entry name" value="Peptidase_M78"/>
    <property type="match status" value="1"/>
</dbReference>
<dbReference type="Pfam" id="PF01381">
    <property type="entry name" value="HTH_3"/>
    <property type="match status" value="1"/>
</dbReference>
<evidence type="ECO:0000256" key="1">
    <source>
        <dbReference type="ARBA" id="ARBA00007227"/>
    </source>
</evidence>
<dbReference type="STRING" id="370764.SAMN04489810_1302"/>
<evidence type="ECO:0000313" key="3">
    <source>
        <dbReference type="EMBL" id="SDG79111.1"/>
    </source>
</evidence>
<dbReference type="InterPro" id="IPR001387">
    <property type="entry name" value="Cro/C1-type_HTH"/>
</dbReference>
<dbReference type="InterPro" id="IPR052345">
    <property type="entry name" value="Rad_response_metalloprotease"/>
</dbReference>
<dbReference type="PROSITE" id="PS50943">
    <property type="entry name" value="HTH_CROC1"/>
    <property type="match status" value="1"/>
</dbReference>
<organism evidence="3 4">
    <name type="scientific">Microbacterium pygmaeum</name>
    <dbReference type="NCBI Taxonomy" id="370764"/>
    <lineage>
        <taxon>Bacteria</taxon>
        <taxon>Bacillati</taxon>
        <taxon>Actinomycetota</taxon>
        <taxon>Actinomycetes</taxon>
        <taxon>Micrococcales</taxon>
        <taxon>Microbacteriaceae</taxon>
        <taxon>Microbacterium</taxon>
    </lineage>
</organism>
<dbReference type="Gene3D" id="1.10.260.40">
    <property type="entry name" value="lambda repressor-like DNA-binding domains"/>
    <property type="match status" value="1"/>
</dbReference>
<protein>
    <submittedName>
        <fullName evidence="3">Addiction module antidote protein, HigA family</fullName>
    </submittedName>
</protein>
<evidence type="ECO:0000259" key="2">
    <source>
        <dbReference type="PROSITE" id="PS50943"/>
    </source>
</evidence>
<dbReference type="SUPFAM" id="SSF47413">
    <property type="entry name" value="lambda repressor-like DNA-binding domains"/>
    <property type="match status" value="1"/>
</dbReference>
<comment type="similarity">
    <text evidence="1">Belongs to the short-chain fatty acyl-CoA assimilation regulator (ScfR) family.</text>
</comment>
<dbReference type="CDD" id="cd00093">
    <property type="entry name" value="HTH_XRE"/>
    <property type="match status" value="1"/>
</dbReference>
<reference evidence="3 4" key="1">
    <citation type="submission" date="2016-10" db="EMBL/GenBank/DDBJ databases">
        <authorList>
            <person name="de Groot N.N."/>
        </authorList>
    </citation>
    <scope>NUCLEOTIDE SEQUENCE [LARGE SCALE GENOMIC DNA]</scope>
    <source>
        <strain evidence="3 4">DSM 23142</strain>
    </source>
</reference>
<keyword evidence="4" id="KW-1185">Reference proteome</keyword>
<dbReference type="PANTHER" id="PTHR43236">
    <property type="entry name" value="ANTITOXIN HIGA1"/>
    <property type="match status" value="1"/>
</dbReference>
<dbReference type="Proteomes" id="UP000199009">
    <property type="component" value="Chromosome I"/>
</dbReference>
<dbReference type="OrthoDB" id="9794834at2"/>
<dbReference type="SMART" id="SM00530">
    <property type="entry name" value="HTH_XRE"/>
    <property type="match status" value="1"/>
</dbReference>
<dbReference type="PANTHER" id="PTHR43236:SF1">
    <property type="entry name" value="BLL7220 PROTEIN"/>
    <property type="match status" value="1"/>
</dbReference>
<dbReference type="RefSeq" id="WP_091487869.1">
    <property type="nucleotide sequence ID" value="NZ_LT629692.1"/>
</dbReference>
<gene>
    <name evidence="3" type="ORF">SAMN04489810_1302</name>
</gene>
<accession>A0A1G7X4L7</accession>
<proteinExistence type="inferred from homology"/>
<dbReference type="InterPro" id="IPR010359">
    <property type="entry name" value="IrrE_HExxH"/>
</dbReference>
<dbReference type="AlphaFoldDB" id="A0A1G7X4L7"/>
<evidence type="ECO:0000313" key="4">
    <source>
        <dbReference type="Proteomes" id="UP000199009"/>
    </source>
</evidence>
<feature type="domain" description="HTH cro/C1-type" evidence="2">
    <location>
        <begin position="22"/>
        <end position="76"/>
    </location>
</feature>
<dbReference type="Gene3D" id="1.10.10.2910">
    <property type="match status" value="1"/>
</dbReference>
<dbReference type="EMBL" id="LT629692">
    <property type="protein sequence ID" value="SDG79111.1"/>
    <property type="molecule type" value="Genomic_DNA"/>
</dbReference>
<dbReference type="GO" id="GO:0003677">
    <property type="term" value="F:DNA binding"/>
    <property type="evidence" value="ECO:0007669"/>
    <property type="project" value="InterPro"/>
</dbReference>
<name>A0A1G7X4L7_9MICO</name>
<sequence length="367" mass="40864">MAEIYAPNEAALDWADPPGRMLQRELDAQGLTQSQLATRTGLSTKHVNLVVKGTALLSPDVAISLEQVLGVPAEFWLKWEAAYQAAAARTERRESWADFAEWAARFPRNMLISRHVIEATDLTKDVVAKLLTFFAVASPSAFEKTWMEAQVSYKRSQAFTIDPYVTALWLRLAEREAEHVLHGANAYDASRLKKAAGEIRSLTVEDMSKGFRRAQQLLRKAGVALVFVPELDGTRISGVSRWVGGHPMIAVTNRYKYFDSFWFSVLHEIGHVLLHPKRATYIDMDGAAHDNDDPLETAADQFAQDSLIPRAMRDKVKEATTAEAVHRVAHDIGVGPGIVASQHAFLTKNWRGMARLRPKGDLAHLLS</sequence>
<dbReference type="InterPro" id="IPR010982">
    <property type="entry name" value="Lambda_DNA-bd_dom_sf"/>
</dbReference>